<comment type="caution">
    <text evidence="4">The sequence shown here is derived from an EMBL/GenBank/DDBJ whole genome shotgun (WGS) entry which is preliminary data.</text>
</comment>
<dbReference type="Gene3D" id="3.40.630.30">
    <property type="match status" value="1"/>
</dbReference>
<dbReference type="AlphaFoldDB" id="A0A8J2UMX7"/>
<name>A0A8J2UMX7_9BURK</name>
<organism evidence="4 5">
    <name type="scientific">Oxalicibacterium flavum</name>
    <dbReference type="NCBI Taxonomy" id="179467"/>
    <lineage>
        <taxon>Bacteria</taxon>
        <taxon>Pseudomonadati</taxon>
        <taxon>Pseudomonadota</taxon>
        <taxon>Betaproteobacteria</taxon>
        <taxon>Burkholderiales</taxon>
        <taxon>Oxalobacteraceae</taxon>
        <taxon>Oxalicibacterium</taxon>
    </lineage>
</organism>
<reference evidence="4" key="1">
    <citation type="journal article" date="2014" name="Int. J. Syst. Evol. Microbiol.">
        <title>Complete genome sequence of Corynebacterium casei LMG S-19264T (=DSM 44701T), isolated from a smear-ripened cheese.</title>
        <authorList>
            <consortium name="US DOE Joint Genome Institute (JGI-PGF)"/>
            <person name="Walter F."/>
            <person name="Albersmeier A."/>
            <person name="Kalinowski J."/>
            <person name="Ruckert C."/>
        </authorList>
    </citation>
    <scope>NUCLEOTIDE SEQUENCE</scope>
    <source>
        <strain evidence="4">CCM 7086</strain>
    </source>
</reference>
<reference evidence="4" key="2">
    <citation type="submission" date="2020-09" db="EMBL/GenBank/DDBJ databases">
        <authorList>
            <person name="Sun Q."/>
            <person name="Sedlacek I."/>
        </authorList>
    </citation>
    <scope>NUCLEOTIDE SEQUENCE</scope>
    <source>
        <strain evidence="4">CCM 7086</strain>
    </source>
</reference>
<dbReference type="GO" id="GO:0016747">
    <property type="term" value="F:acyltransferase activity, transferring groups other than amino-acyl groups"/>
    <property type="evidence" value="ECO:0007669"/>
    <property type="project" value="InterPro"/>
</dbReference>
<evidence type="ECO:0000256" key="2">
    <source>
        <dbReference type="ARBA" id="ARBA00023315"/>
    </source>
</evidence>
<protein>
    <submittedName>
        <fullName evidence="4">Putative N-acetyltransferase YuaI</fullName>
    </submittedName>
</protein>
<dbReference type="CDD" id="cd04301">
    <property type="entry name" value="NAT_SF"/>
    <property type="match status" value="1"/>
</dbReference>
<evidence type="ECO:0000259" key="3">
    <source>
        <dbReference type="PROSITE" id="PS51186"/>
    </source>
</evidence>
<evidence type="ECO:0000256" key="1">
    <source>
        <dbReference type="ARBA" id="ARBA00022679"/>
    </source>
</evidence>
<feature type="domain" description="N-acetyltransferase" evidence="3">
    <location>
        <begin position="4"/>
        <end position="172"/>
    </location>
</feature>
<dbReference type="Proteomes" id="UP000620266">
    <property type="component" value="Unassembled WGS sequence"/>
</dbReference>
<dbReference type="SUPFAM" id="SSF55729">
    <property type="entry name" value="Acyl-CoA N-acyltransferases (Nat)"/>
    <property type="match status" value="1"/>
</dbReference>
<dbReference type="EMBL" id="BMCG01000003">
    <property type="protein sequence ID" value="GGC10131.1"/>
    <property type="molecule type" value="Genomic_DNA"/>
</dbReference>
<dbReference type="InterPro" id="IPR000182">
    <property type="entry name" value="GNAT_dom"/>
</dbReference>
<proteinExistence type="predicted"/>
<sequence>MTEISFRRATPDDAAAIAALRVDSWRTTYRGVMPDAYLDGMKTEDSIAMWSQVLLADVPAVAVFVALAGDEIVGFASGMLLAPEKLGFDAELTAIYLKPIAQRGGVGRRLLALVAEAMQQKGAEGLLVWVISENKAARGFYEELGAELLVEQPFTWDELDLMEAGYGWRDLPALLEACASKQPSVQ</sequence>
<dbReference type="InterPro" id="IPR050832">
    <property type="entry name" value="Bact_Acetyltransf"/>
</dbReference>
<dbReference type="PANTHER" id="PTHR43877">
    <property type="entry name" value="AMINOALKYLPHOSPHONATE N-ACETYLTRANSFERASE-RELATED-RELATED"/>
    <property type="match status" value="1"/>
</dbReference>
<accession>A0A8J2UMX7</accession>
<gene>
    <name evidence="4" type="primary">yuaI</name>
    <name evidence="4" type="ORF">GCM10007205_19050</name>
</gene>
<keyword evidence="5" id="KW-1185">Reference proteome</keyword>
<dbReference type="RefSeq" id="WP_188395977.1">
    <property type="nucleotide sequence ID" value="NZ_BMCG01000003.1"/>
</dbReference>
<dbReference type="PROSITE" id="PS51186">
    <property type="entry name" value="GNAT"/>
    <property type="match status" value="1"/>
</dbReference>
<dbReference type="Pfam" id="PF00583">
    <property type="entry name" value="Acetyltransf_1"/>
    <property type="match status" value="1"/>
</dbReference>
<keyword evidence="2" id="KW-0012">Acyltransferase</keyword>
<evidence type="ECO:0000313" key="4">
    <source>
        <dbReference type="EMBL" id="GGC10131.1"/>
    </source>
</evidence>
<evidence type="ECO:0000313" key="5">
    <source>
        <dbReference type="Proteomes" id="UP000620266"/>
    </source>
</evidence>
<keyword evidence="1" id="KW-0808">Transferase</keyword>
<dbReference type="InterPro" id="IPR016181">
    <property type="entry name" value="Acyl_CoA_acyltransferase"/>
</dbReference>